<evidence type="ECO:0000256" key="11">
    <source>
        <dbReference type="ARBA" id="ARBA00022989"/>
    </source>
</evidence>
<dbReference type="OrthoDB" id="260091at2759"/>
<evidence type="ECO:0000313" key="19">
    <source>
        <dbReference type="EMBL" id="CCX33249.1"/>
    </source>
</evidence>
<dbReference type="PIRSF" id="PIRSF015921">
    <property type="entry name" value="FA_sphinglp_des"/>
    <property type="match status" value="1"/>
</dbReference>
<organism evidence="19 20">
    <name type="scientific">Pyronema omphalodes (strain CBS 100304)</name>
    <name type="common">Pyronema confluens</name>
    <dbReference type="NCBI Taxonomy" id="1076935"/>
    <lineage>
        <taxon>Eukaryota</taxon>
        <taxon>Fungi</taxon>
        <taxon>Dikarya</taxon>
        <taxon>Ascomycota</taxon>
        <taxon>Pezizomycotina</taxon>
        <taxon>Pezizomycetes</taxon>
        <taxon>Pezizales</taxon>
        <taxon>Pyronemataceae</taxon>
        <taxon>Pyronema</taxon>
    </lineage>
</organism>
<dbReference type="EC" id="1.14.19.18" evidence="5"/>
<dbReference type="GO" id="GO:0046872">
    <property type="term" value="F:metal ion binding"/>
    <property type="evidence" value="ECO:0007669"/>
    <property type="project" value="UniProtKB-KW"/>
</dbReference>
<dbReference type="Pfam" id="PF00173">
    <property type="entry name" value="Cyt-b5"/>
    <property type="match status" value="1"/>
</dbReference>
<comment type="pathway">
    <text evidence="3">Sphingolipid metabolism.</text>
</comment>
<evidence type="ECO:0000256" key="17">
    <source>
        <dbReference type="SAM" id="Phobius"/>
    </source>
</evidence>
<dbReference type="InterPro" id="IPR036400">
    <property type="entry name" value="Cyt_B5-like_heme/steroid_sf"/>
</dbReference>
<dbReference type="InterPro" id="IPR001199">
    <property type="entry name" value="Cyt_B5-like_heme/steroid-bd"/>
</dbReference>
<keyword evidence="9" id="KW-0479">Metal-binding</keyword>
<feature type="transmembrane region" description="Helical" evidence="17">
    <location>
        <begin position="393"/>
        <end position="413"/>
    </location>
</feature>
<accession>U4LM89</accession>
<keyword evidence="15 17" id="KW-0472">Membrane</keyword>
<name>U4LM89_PYROM</name>
<comment type="similarity">
    <text evidence="4">Belongs to the fatty acid desaturase type 1 family.</text>
</comment>
<evidence type="ECO:0000256" key="10">
    <source>
        <dbReference type="ARBA" id="ARBA00022919"/>
    </source>
</evidence>
<keyword evidence="13" id="KW-0408">Iron</keyword>
<dbReference type="PANTHER" id="PTHR19353">
    <property type="entry name" value="FATTY ACID DESATURASE 2"/>
    <property type="match status" value="1"/>
</dbReference>
<feature type="transmembrane region" description="Helical" evidence="17">
    <location>
        <begin position="281"/>
        <end position="300"/>
    </location>
</feature>
<evidence type="ECO:0000256" key="2">
    <source>
        <dbReference type="ARBA" id="ARBA00004760"/>
    </source>
</evidence>
<comment type="subcellular location">
    <subcellularLocation>
        <location evidence="1">Membrane</location>
        <topology evidence="1">Multi-pass membrane protein</topology>
    </subcellularLocation>
</comment>
<evidence type="ECO:0000256" key="4">
    <source>
        <dbReference type="ARBA" id="ARBA00009295"/>
    </source>
</evidence>
<dbReference type="PROSITE" id="PS50255">
    <property type="entry name" value="CYTOCHROME_B5_2"/>
    <property type="match status" value="1"/>
</dbReference>
<protein>
    <recommendedName>
        <fullName evidence="6">Delta 8-(E)-sphingolipid desaturase</fullName>
        <ecNumber evidence="5">1.14.19.18</ecNumber>
    </recommendedName>
</protein>
<sequence>MGKLSERSLTRRQIEGMIADGKAVFLYKGEVMSVNAWMPYHPGGDTAIKHMIGRDATDEVFALHSEDAKRRMKSYIIGKYDGAWENFLPPIKGGVFRKYNGPEDDEEERLRMRLDLDAASDSTPSSPTLSATSSSEDSFPLLDPSLRRRRVESSSSSVTTVEDETEVPPGHFDGDYLTRQYIEADLAKYPSLQNATQKEIAQKYRDLEVRIRAAGLYKCNYWAYAKECTRYAFLFASSMWCLRNGWYKTSAFFMGAFWHQLVFSAHDAGHMGITHNFQVDTVLGIIIANFLGGLSIGWWKRSHNVHHIVTNDPEHDPDIEHLPFFAVSHRFFGSIFSSYYQRYMPYDAFARFFVPMQHYLYYPILLFGRFNLYFLSFEYLFKGLGPRKGPAAWHRYLELAGLVVFWYWFGYGVVYKGIPNGWDRFSFIMISHMVTMPLHVQITLSHFAMSTADLGTTESFAQRMLRTTMDVDCSEWLDWFHGGLHLQAIHHLFPRIPRHNLRPTQKLVMEFCKDVGIPYAIYGFYRGNEEIIGRLAEVARQAKLLAECQKVMQEKGEFGGF</sequence>
<dbReference type="AlphaFoldDB" id="U4LM89"/>
<evidence type="ECO:0000313" key="20">
    <source>
        <dbReference type="Proteomes" id="UP000018144"/>
    </source>
</evidence>
<dbReference type="Pfam" id="PF00487">
    <property type="entry name" value="FA_desaturase"/>
    <property type="match status" value="1"/>
</dbReference>
<feature type="region of interest" description="Disordered" evidence="16">
    <location>
        <begin position="117"/>
        <end position="174"/>
    </location>
</feature>
<evidence type="ECO:0000256" key="3">
    <source>
        <dbReference type="ARBA" id="ARBA00004991"/>
    </source>
</evidence>
<dbReference type="SMART" id="SM01117">
    <property type="entry name" value="Cyt-b5"/>
    <property type="match status" value="1"/>
</dbReference>
<keyword evidence="10" id="KW-0746">Sphingolipid metabolism</keyword>
<evidence type="ECO:0000256" key="1">
    <source>
        <dbReference type="ARBA" id="ARBA00004141"/>
    </source>
</evidence>
<evidence type="ECO:0000259" key="18">
    <source>
        <dbReference type="PROSITE" id="PS50255"/>
    </source>
</evidence>
<keyword evidence="20" id="KW-1185">Reference proteome</keyword>
<dbReference type="eggNOG" id="KOG4232">
    <property type="taxonomic scope" value="Eukaryota"/>
</dbReference>
<dbReference type="CDD" id="cd03506">
    <property type="entry name" value="Delta6-FADS-like"/>
    <property type="match status" value="1"/>
</dbReference>
<proteinExistence type="inferred from homology"/>
<dbReference type="PANTHER" id="PTHR19353:SF30">
    <property type="entry name" value="DELTA 8-(E)-SPHINGOLIPID DESATURASE"/>
    <property type="match status" value="1"/>
</dbReference>
<evidence type="ECO:0000256" key="9">
    <source>
        <dbReference type="ARBA" id="ARBA00022723"/>
    </source>
</evidence>
<evidence type="ECO:0000256" key="6">
    <source>
        <dbReference type="ARBA" id="ARBA00016939"/>
    </source>
</evidence>
<keyword evidence="12" id="KW-0560">Oxidoreductase</keyword>
<keyword evidence="11 17" id="KW-1133">Transmembrane helix</keyword>
<dbReference type="Gene3D" id="3.10.120.10">
    <property type="entry name" value="Cytochrome b5-like heme/steroid binding domain"/>
    <property type="match status" value="1"/>
</dbReference>
<dbReference type="OMA" id="LYNCNYF"/>
<dbReference type="GO" id="GO:0016020">
    <property type="term" value="C:membrane"/>
    <property type="evidence" value="ECO:0007669"/>
    <property type="project" value="UniProtKB-SubCell"/>
</dbReference>
<evidence type="ECO:0000256" key="16">
    <source>
        <dbReference type="SAM" id="MobiDB-lite"/>
    </source>
</evidence>
<dbReference type="STRING" id="1076935.U4LM89"/>
<evidence type="ECO:0000256" key="7">
    <source>
        <dbReference type="ARBA" id="ARBA00022617"/>
    </source>
</evidence>
<gene>
    <name evidence="19" type="ORF">PCON_14289</name>
</gene>
<dbReference type="SUPFAM" id="SSF55856">
    <property type="entry name" value="Cytochrome b5-like heme/steroid binding domain"/>
    <property type="match status" value="1"/>
</dbReference>
<keyword evidence="8 17" id="KW-0812">Transmembrane</keyword>
<evidence type="ECO:0000256" key="5">
    <source>
        <dbReference type="ARBA" id="ARBA00012019"/>
    </source>
</evidence>
<evidence type="ECO:0000256" key="15">
    <source>
        <dbReference type="ARBA" id="ARBA00023136"/>
    </source>
</evidence>
<keyword evidence="14" id="KW-0443">Lipid metabolism</keyword>
<comment type="pathway">
    <text evidence="2">Lipid metabolism; sphingolipid metabolism.</text>
</comment>
<dbReference type="Proteomes" id="UP000018144">
    <property type="component" value="Unassembled WGS sequence"/>
</dbReference>
<dbReference type="UniPathway" id="UPA00222"/>
<dbReference type="GO" id="GO:0016717">
    <property type="term" value="F:oxidoreductase activity, acting on paired donors, with oxidation of a pair of donors resulting in the reduction of molecular oxygen to two molecules of water"/>
    <property type="evidence" value="ECO:0007669"/>
    <property type="project" value="TreeGrafter"/>
</dbReference>
<evidence type="ECO:0000256" key="14">
    <source>
        <dbReference type="ARBA" id="ARBA00023098"/>
    </source>
</evidence>
<evidence type="ECO:0000256" key="12">
    <source>
        <dbReference type="ARBA" id="ARBA00023002"/>
    </source>
</evidence>
<dbReference type="InterPro" id="IPR012171">
    <property type="entry name" value="Fatty_acid_desaturase"/>
</dbReference>
<feature type="transmembrane region" description="Helical" evidence="17">
    <location>
        <begin position="360"/>
        <end position="381"/>
    </location>
</feature>
<dbReference type="InterPro" id="IPR005804">
    <property type="entry name" value="FA_desaturase_dom"/>
</dbReference>
<feature type="compositionally biased region" description="Low complexity" evidence="16">
    <location>
        <begin position="117"/>
        <end position="135"/>
    </location>
</feature>
<keyword evidence="7" id="KW-0349">Heme</keyword>
<reference evidence="19 20" key="1">
    <citation type="journal article" date="2013" name="PLoS Genet.">
        <title>The genome and development-dependent transcriptomes of Pyronema confluens: a window into fungal evolution.</title>
        <authorList>
            <person name="Traeger S."/>
            <person name="Altegoer F."/>
            <person name="Freitag M."/>
            <person name="Gabaldon T."/>
            <person name="Kempken F."/>
            <person name="Kumar A."/>
            <person name="Marcet-Houben M."/>
            <person name="Poggeler S."/>
            <person name="Stajich J.E."/>
            <person name="Nowrousian M."/>
        </authorList>
    </citation>
    <scope>NUCLEOTIDE SEQUENCE [LARGE SCALE GENOMIC DNA]</scope>
    <source>
        <strain evidence="20">CBS 100304</strain>
        <tissue evidence="19">Vegetative mycelium</tissue>
    </source>
</reference>
<dbReference type="GO" id="GO:0006665">
    <property type="term" value="P:sphingolipid metabolic process"/>
    <property type="evidence" value="ECO:0007669"/>
    <property type="project" value="UniProtKB-UniPathway"/>
</dbReference>
<feature type="domain" description="Cytochrome b5 heme-binding" evidence="18">
    <location>
        <begin position="6"/>
        <end position="81"/>
    </location>
</feature>
<evidence type="ECO:0000256" key="8">
    <source>
        <dbReference type="ARBA" id="ARBA00022692"/>
    </source>
</evidence>
<evidence type="ECO:0000256" key="13">
    <source>
        <dbReference type="ARBA" id="ARBA00023004"/>
    </source>
</evidence>
<dbReference type="EMBL" id="HF936042">
    <property type="protein sequence ID" value="CCX33249.1"/>
    <property type="molecule type" value="Genomic_DNA"/>
</dbReference>